<dbReference type="Pfam" id="PF00685">
    <property type="entry name" value="Sulfotransfer_1"/>
    <property type="match status" value="1"/>
</dbReference>
<protein>
    <recommendedName>
        <fullName evidence="3">Sulfotransferase domain-containing protein</fullName>
    </recommendedName>
</protein>
<dbReference type="InterPro" id="IPR051135">
    <property type="entry name" value="Gal/GlcNAc/GalNAc_ST"/>
</dbReference>
<gene>
    <name evidence="4" type="ORF">Pmani_025322</name>
</gene>
<sequence>MTKSTIKQLAETVRRKQQQQQQQQQPNKTSVMLVGLRKKHILLASVSLTGFLLLLVFTARPLQPLYIGPGGEKIGFLRRRIANDNSIPGTGYETDHQPQHPAFRHLHPPSHINRRTENNDNNDGAGIEVQFKLTEEEKQSLVKQGILMVEQTQGIANGQQQLPKEQQEKQKQQQIQAVGTGEKTDAEKSVEQQQLQLSQHEQWLQQVHLQHHNFLRQQHRLQEHYKKDTDKLGQELHVPNVGNAVLHNGPSGGLAVARRTSPITYQSLRKQGLDTVSRTIQREYINTKRDLNFTPGKEVNPSTVRRVLVLSTWRSGSTYLGDLLLAYPGSYYSFEPLHHMLKNHHLEEGPLVDSAQQLLHGIYTCNYTHLDEYINYVRNKTFLMSHNMRLWNSCARNRAFCFDKEYLSRACRMMPVNVVKTVRMGLNPVVSLLQDDALDLRVLHLIRDPRGCLHSRLKLSWCHSDVCRDPSTVCRDLLTDLMLSDWVKENYPKRYLRVRYEDLGLKPEEKAQEIYRFLGLSYNRHVSHFVRIHTNLNRLNKKANDAYSTFRDSKATIFAWRGDLEYNTVKEIQGACQEPLQRLKLRIFNTEEEYNNTNIPVLLGV</sequence>
<evidence type="ECO:0000313" key="5">
    <source>
        <dbReference type="Proteomes" id="UP001292094"/>
    </source>
</evidence>
<evidence type="ECO:0000256" key="2">
    <source>
        <dbReference type="SAM" id="Phobius"/>
    </source>
</evidence>
<dbReference type="GO" id="GO:0001517">
    <property type="term" value="F:N-acetylglucosamine 6-O-sulfotransferase activity"/>
    <property type="evidence" value="ECO:0007669"/>
    <property type="project" value="TreeGrafter"/>
</dbReference>
<dbReference type="GO" id="GO:0006044">
    <property type="term" value="P:N-acetylglucosamine metabolic process"/>
    <property type="evidence" value="ECO:0007669"/>
    <property type="project" value="TreeGrafter"/>
</dbReference>
<evidence type="ECO:0000313" key="4">
    <source>
        <dbReference type="EMBL" id="KAK4302599.1"/>
    </source>
</evidence>
<keyword evidence="2" id="KW-0812">Transmembrane</keyword>
<dbReference type="SUPFAM" id="SSF52540">
    <property type="entry name" value="P-loop containing nucleoside triphosphate hydrolases"/>
    <property type="match status" value="1"/>
</dbReference>
<dbReference type="PANTHER" id="PTHR10704">
    <property type="entry name" value="CARBOHYDRATE SULFOTRANSFERASE"/>
    <property type="match status" value="1"/>
</dbReference>
<dbReference type="InterPro" id="IPR000863">
    <property type="entry name" value="Sulfotransferase_dom"/>
</dbReference>
<organism evidence="4 5">
    <name type="scientific">Petrolisthes manimaculis</name>
    <dbReference type="NCBI Taxonomy" id="1843537"/>
    <lineage>
        <taxon>Eukaryota</taxon>
        <taxon>Metazoa</taxon>
        <taxon>Ecdysozoa</taxon>
        <taxon>Arthropoda</taxon>
        <taxon>Crustacea</taxon>
        <taxon>Multicrustacea</taxon>
        <taxon>Malacostraca</taxon>
        <taxon>Eumalacostraca</taxon>
        <taxon>Eucarida</taxon>
        <taxon>Decapoda</taxon>
        <taxon>Pleocyemata</taxon>
        <taxon>Anomura</taxon>
        <taxon>Galatheoidea</taxon>
        <taxon>Porcellanidae</taxon>
        <taxon>Petrolisthes</taxon>
    </lineage>
</organism>
<dbReference type="Proteomes" id="UP001292094">
    <property type="component" value="Unassembled WGS sequence"/>
</dbReference>
<comment type="caution">
    <text evidence="4">The sequence shown here is derived from an EMBL/GenBank/DDBJ whole genome shotgun (WGS) entry which is preliminary data.</text>
</comment>
<feature type="region of interest" description="Disordered" evidence="1">
    <location>
        <begin position="160"/>
        <end position="188"/>
    </location>
</feature>
<evidence type="ECO:0000256" key="1">
    <source>
        <dbReference type="SAM" id="MobiDB-lite"/>
    </source>
</evidence>
<keyword evidence="2" id="KW-1133">Transmembrane helix</keyword>
<keyword evidence="2" id="KW-0472">Membrane</keyword>
<dbReference type="Gene3D" id="3.40.50.300">
    <property type="entry name" value="P-loop containing nucleotide triphosphate hydrolases"/>
    <property type="match status" value="1"/>
</dbReference>
<evidence type="ECO:0000259" key="3">
    <source>
        <dbReference type="Pfam" id="PF00685"/>
    </source>
</evidence>
<dbReference type="PANTHER" id="PTHR10704:SF44">
    <property type="entry name" value="LD35051P-RELATED"/>
    <property type="match status" value="1"/>
</dbReference>
<reference evidence="4" key="1">
    <citation type="submission" date="2023-11" db="EMBL/GenBank/DDBJ databases">
        <title>Genome assemblies of two species of porcelain crab, Petrolisthes cinctipes and Petrolisthes manimaculis (Anomura: Porcellanidae).</title>
        <authorList>
            <person name="Angst P."/>
        </authorList>
    </citation>
    <scope>NUCLEOTIDE SEQUENCE</scope>
    <source>
        <strain evidence="4">PB745_02</strain>
        <tissue evidence="4">Gill</tissue>
    </source>
</reference>
<dbReference type="GO" id="GO:0006790">
    <property type="term" value="P:sulfur compound metabolic process"/>
    <property type="evidence" value="ECO:0007669"/>
    <property type="project" value="TreeGrafter"/>
</dbReference>
<keyword evidence="5" id="KW-1185">Reference proteome</keyword>
<accession>A0AAE1U1A4</accession>
<proteinExistence type="predicted"/>
<dbReference type="AlphaFoldDB" id="A0AAE1U1A4"/>
<dbReference type="InterPro" id="IPR027417">
    <property type="entry name" value="P-loop_NTPase"/>
</dbReference>
<name>A0AAE1U1A4_9EUCA</name>
<feature type="transmembrane region" description="Helical" evidence="2">
    <location>
        <begin position="41"/>
        <end position="59"/>
    </location>
</feature>
<dbReference type="EMBL" id="JAWZYT010002706">
    <property type="protein sequence ID" value="KAK4302599.1"/>
    <property type="molecule type" value="Genomic_DNA"/>
</dbReference>
<feature type="domain" description="Sulfotransferase" evidence="3">
    <location>
        <begin position="306"/>
        <end position="582"/>
    </location>
</feature>